<organism evidence="2 3">
    <name type="scientific">Mikania micrantha</name>
    <name type="common">bitter vine</name>
    <dbReference type="NCBI Taxonomy" id="192012"/>
    <lineage>
        <taxon>Eukaryota</taxon>
        <taxon>Viridiplantae</taxon>
        <taxon>Streptophyta</taxon>
        <taxon>Embryophyta</taxon>
        <taxon>Tracheophyta</taxon>
        <taxon>Spermatophyta</taxon>
        <taxon>Magnoliopsida</taxon>
        <taxon>eudicotyledons</taxon>
        <taxon>Gunneridae</taxon>
        <taxon>Pentapetalae</taxon>
        <taxon>asterids</taxon>
        <taxon>campanulids</taxon>
        <taxon>Asterales</taxon>
        <taxon>Asteraceae</taxon>
        <taxon>Asteroideae</taxon>
        <taxon>Heliantheae alliance</taxon>
        <taxon>Eupatorieae</taxon>
        <taxon>Mikania</taxon>
    </lineage>
</organism>
<name>A0A5N6LD27_9ASTR</name>
<evidence type="ECO:0000313" key="2">
    <source>
        <dbReference type="EMBL" id="KAD0553098.1"/>
    </source>
</evidence>
<dbReference type="Proteomes" id="UP000326396">
    <property type="component" value="Unassembled WGS sequence"/>
</dbReference>
<reference evidence="2 3" key="1">
    <citation type="submission" date="2019-05" db="EMBL/GenBank/DDBJ databases">
        <title>Mikania micrantha, genome provides insights into the molecular mechanism of rapid growth.</title>
        <authorList>
            <person name="Liu B."/>
        </authorList>
    </citation>
    <scope>NUCLEOTIDE SEQUENCE [LARGE SCALE GENOMIC DNA]</scope>
    <source>
        <strain evidence="2">NLD-2019</strain>
        <tissue evidence="2">Leaf</tissue>
    </source>
</reference>
<comment type="caution">
    <text evidence="2">The sequence shown here is derived from an EMBL/GenBank/DDBJ whole genome shotgun (WGS) entry which is preliminary data.</text>
</comment>
<accession>A0A5N6LD27</accession>
<feature type="compositionally biased region" description="Polar residues" evidence="1">
    <location>
        <begin position="1"/>
        <end position="15"/>
    </location>
</feature>
<dbReference type="AlphaFoldDB" id="A0A5N6LD27"/>
<gene>
    <name evidence="2" type="ORF">E3N88_44083</name>
</gene>
<protein>
    <submittedName>
        <fullName evidence="2">Uncharacterized protein</fullName>
    </submittedName>
</protein>
<evidence type="ECO:0000256" key="1">
    <source>
        <dbReference type="SAM" id="MobiDB-lite"/>
    </source>
</evidence>
<keyword evidence="3" id="KW-1185">Reference proteome</keyword>
<sequence length="88" mass="9528">MLTSTGGAAVTSSLQRPEGKRFSAAGISAARVRRPGEPTAGGGRRGSGRRRRETRKPPRANCNSDQEQILTNCNFAIGCRSELENKRR</sequence>
<evidence type="ECO:0000313" key="3">
    <source>
        <dbReference type="Proteomes" id="UP000326396"/>
    </source>
</evidence>
<dbReference type="EMBL" id="SZYD01001586">
    <property type="protein sequence ID" value="KAD0553098.1"/>
    <property type="molecule type" value="Genomic_DNA"/>
</dbReference>
<feature type="region of interest" description="Disordered" evidence="1">
    <location>
        <begin position="1"/>
        <end position="64"/>
    </location>
</feature>
<feature type="compositionally biased region" description="Basic residues" evidence="1">
    <location>
        <begin position="46"/>
        <end position="58"/>
    </location>
</feature>
<proteinExistence type="predicted"/>